<feature type="transmembrane region" description="Helical" evidence="2">
    <location>
        <begin position="412"/>
        <end position="441"/>
    </location>
</feature>
<keyword evidence="2" id="KW-1133">Transmembrane helix</keyword>
<evidence type="ECO:0000256" key="2">
    <source>
        <dbReference type="SAM" id="Phobius"/>
    </source>
</evidence>
<dbReference type="InterPro" id="IPR010308">
    <property type="entry name" value="TRP_C"/>
</dbReference>
<gene>
    <name evidence="4" type="ORF">BDK51DRAFT_48981</name>
</gene>
<feature type="region of interest" description="Disordered" evidence="1">
    <location>
        <begin position="451"/>
        <end position="476"/>
    </location>
</feature>
<dbReference type="AlphaFoldDB" id="A0A4V1IPN5"/>
<reference evidence="5" key="1">
    <citation type="journal article" date="2018" name="Nat. Microbiol.">
        <title>Leveraging single-cell genomics to expand the fungal tree of life.</title>
        <authorList>
            <person name="Ahrendt S.R."/>
            <person name="Quandt C.A."/>
            <person name="Ciobanu D."/>
            <person name="Clum A."/>
            <person name="Salamov A."/>
            <person name="Andreopoulos B."/>
            <person name="Cheng J.F."/>
            <person name="Woyke T."/>
            <person name="Pelin A."/>
            <person name="Henrissat B."/>
            <person name="Reynolds N.K."/>
            <person name="Benny G.L."/>
            <person name="Smith M.E."/>
            <person name="James T.Y."/>
            <person name="Grigoriev I.V."/>
        </authorList>
    </citation>
    <scope>NUCLEOTIDE SEQUENCE [LARGE SCALE GENOMIC DNA]</scope>
</reference>
<feature type="region of interest" description="Disordered" evidence="1">
    <location>
        <begin position="535"/>
        <end position="573"/>
    </location>
</feature>
<protein>
    <recommendedName>
        <fullName evidence="3">TRP C-terminal domain-containing protein</fullName>
    </recommendedName>
</protein>
<dbReference type="PANTHER" id="PTHR31145">
    <property type="entry name" value="INTEGRAL MEMBRANE PROTEIN (AFU_ORTHOLOGUE AFUA_7G01610)"/>
    <property type="match status" value="1"/>
</dbReference>
<sequence>MTGQLQVDYPNVFATWTRYYKFSSLSFAWGFVRNGAATWTGIPTTAYQSPAAKNTTDDPTIALTPDKDATNVNDVGMVDWLVQQKIPPQNYFPAVVISVAVLLAGFTGLFGLFVIVAEVWGALAFAKARRLDLEGFEDAADKESRELLDSRTEERKALGLLQGADAQSRVTTSRAKRARKFIVYFYLGNLLRIWQISQYPLVVAAAFHLGHYASIATSATITAVAVLAIFYTALPIYLVYKVHMMHPRKKLYSDPQTYLILGPIYSGLHPKRVVWGTGFRMLYFILQGLIVGAFPRNYPRSLDDAFGTGNWWQSFTQVVLLVGLEVPMLLVLALRKPYLDRPSNTLHVVLSALRLFVFALIGGMLLPIYNSSTVPVNLTNPSTPNATATPTIYADDVRAMFAGANVTVIRNILGYVAIAAEALAVLIVGVLLLRNFVMWAVRFARGRRARRDDRKRTSTAATHPDSSTTSPSDSESFRSSTLLSLLSDAFPPSVVDVRTVGRNDTLSTLSSVDGSLVSVAPRQWADDVHGWDTLEDDEEEGRVQRPRQRKRKLFKRRPGAEYGPPSTMGGSSAPSYDHCWGSEGLSSIAWPRRIVTALLRRTVDL</sequence>
<feature type="compositionally biased region" description="Basic residues" evidence="1">
    <location>
        <begin position="544"/>
        <end position="557"/>
    </location>
</feature>
<dbReference type="Pfam" id="PF06011">
    <property type="entry name" value="TRP"/>
    <property type="match status" value="1"/>
</dbReference>
<feature type="transmembrane region" description="Helical" evidence="2">
    <location>
        <begin position="314"/>
        <end position="334"/>
    </location>
</feature>
<feature type="transmembrane region" description="Helical" evidence="2">
    <location>
        <begin position="91"/>
        <end position="120"/>
    </location>
</feature>
<proteinExistence type="predicted"/>
<dbReference type="GO" id="GO:0016020">
    <property type="term" value="C:membrane"/>
    <property type="evidence" value="ECO:0007669"/>
    <property type="project" value="TreeGrafter"/>
</dbReference>
<dbReference type="OrthoDB" id="2115177at2759"/>
<feature type="transmembrane region" description="Helical" evidence="2">
    <location>
        <begin position="183"/>
        <end position="209"/>
    </location>
</feature>
<organism evidence="4 5">
    <name type="scientific">Blyttiomyces helicus</name>
    <dbReference type="NCBI Taxonomy" id="388810"/>
    <lineage>
        <taxon>Eukaryota</taxon>
        <taxon>Fungi</taxon>
        <taxon>Fungi incertae sedis</taxon>
        <taxon>Chytridiomycota</taxon>
        <taxon>Chytridiomycota incertae sedis</taxon>
        <taxon>Chytridiomycetes</taxon>
        <taxon>Chytridiomycetes incertae sedis</taxon>
        <taxon>Blyttiomyces</taxon>
    </lineage>
</organism>
<feature type="compositionally biased region" description="Low complexity" evidence="1">
    <location>
        <begin position="458"/>
        <end position="476"/>
    </location>
</feature>
<evidence type="ECO:0000256" key="1">
    <source>
        <dbReference type="SAM" id="MobiDB-lite"/>
    </source>
</evidence>
<dbReference type="GO" id="GO:0055085">
    <property type="term" value="P:transmembrane transport"/>
    <property type="evidence" value="ECO:0007669"/>
    <property type="project" value="TreeGrafter"/>
</dbReference>
<dbReference type="EMBL" id="ML000960">
    <property type="protein sequence ID" value="RKO83677.1"/>
    <property type="molecule type" value="Genomic_DNA"/>
</dbReference>
<keyword evidence="2" id="KW-0812">Transmembrane</keyword>
<dbReference type="InterPro" id="IPR040241">
    <property type="entry name" value="TRP_Flc/Pkd2-like"/>
</dbReference>
<evidence type="ECO:0000259" key="3">
    <source>
        <dbReference type="Pfam" id="PF06011"/>
    </source>
</evidence>
<accession>A0A4V1IPN5</accession>
<evidence type="ECO:0000313" key="5">
    <source>
        <dbReference type="Proteomes" id="UP000269721"/>
    </source>
</evidence>
<feature type="transmembrane region" description="Helical" evidence="2">
    <location>
        <begin position="215"/>
        <end position="240"/>
    </location>
</feature>
<feature type="domain" description="TRP C-terminal" evidence="3">
    <location>
        <begin position="1"/>
        <end position="361"/>
    </location>
</feature>
<name>A0A4V1IPN5_9FUNG</name>
<dbReference type="Proteomes" id="UP000269721">
    <property type="component" value="Unassembled WGS sequence"/>
</dbReference>
<dbReference type="PANTHER" id="PTHR31145:SF6">
    <property type="entry name" value="INTEGRAL MEMBRANE PROTEIN (AFU_ORTHOLOGUE AFUA_7G01610)"/>
    <property type="match status" value="1"/>
</dbReference>
<keyword evidence="5" id="KW-1185">Reference proteome</keyword>
<feature type="transmembrane region" description="Helical" evidence="2">
    <location>
        <begin position="273"/>
        <end position="294"/>
    </location>
</feature>
<keyword evidence="2" id="KW-0472">Membrane</keyword>
<feature type="transmembrane region" description="Helical" evidence="2">
    <location>
        <begin position="346"/>
        <end position="369"/>
    </location>
</feature>
<evidence type="ECO:0000313" key="4">
    <source>
        <dbReference type="EMBL" id="RKO83677.1"/>
    </source>
</evidence>